<dbReference type="SUPFAM" id="SSF54695">
    <property type="entry name" value="POZ domain"/>
    <property type="match status" value="1"/>
</dbReference>
<keyword evidence="4" id="KW-1185">Reference proteome</keyword>
<dbReference type="InterPro" id="IPR011333">
    <property type="entry name" value="SKP1/BTB/POZ_sf"/>
</dbReference>
<evidence type="ECO:0000256" key="1">
    <source>
        <dbReference type="SAM" id="MobiDB-lite"/>
    </source>
</evidence>
<dbReference type="Gene3D" id="2.60.120.260">
    <property type="entry name" value="Galactose-binding domain-like"/>
    <property type="match status" value="1"/>
</dbReference>
<evidence type="ECO:0000259" key="2">
    <source>
        <dbReference type="PROSITE" id="PS50022"/>
    </source>
</evidence>
<dbReference type="VEuPathDB" id="TrichDB:TRFO_42129"/>
<proteinExistence type="predicted"/>
<accession>A0A1J4KXT7</accession>
<gene>
    <name evidence="3" type="ORF">TRFO_42129</name>
</gene>
<dbReference type="PROSITE" id="PS50022">
    <property type="entry name" value="FA58C_3"/>
    <property type="match status" value="1"/>
</dbReference>
<name>A0A1J4KXT7_9EUKA</name>
<feature type="region of interest" description="Disordered" evidence="1">
    <location>
        <begin position="435"/>
        <end position="460"/>
    </location>
</feature>
<dbReference type="RefSeq" id="XP_068369130.1">
    <property type="nucleotide sequence ID" value="XM_068514152.1"/>
</dbReference>
<reference evidence="3" key="1">
    <citation type="submission" date="2016-10" db="EMBL/GenBank/DDBJ databases">
        <authorList>
            <person name="Benchimol M."/>
            <person name="Almeida L.G."/>
            <person name="Vasconcelos A.T."/>
            <person name="Perreira-Neves A."/>
            <person name="Rosa I.A."/>
            <person name="Tasca T."/>
            <person name="Bogo M.R."/>
            <person name="de Souza W."/>
        </authorList>
    </citation>
    <scope>NUCLEOTIDE SEQUENCE [LARGE SCALE GENOMIC DNA]</scope>
    <source>
        <strain evidence="3">K</strain>
    </source>
</reference>
<dbReference type="EMBL" id="MLAK01000160">
    <property type="protein sequence ID" value="OHT15994.1"/>
    <property type="molecule type" value="Genomic_DNA"/>
</dbReference>
<dbReference type="InterPro" id="IPR000421">
    <property type="entry name" value="FA58C"/>
</dbReference>
<feature type="domain" description="F5/8 type C" evidence="2">
    <location>
        <begin position="273"/>
        <end position="426"/>
    </location>
</feature>
<dbReference type="OrthoDB" id="20133at2759"/>
<dbReference type="PANTHER" id="PTHR47457:SF1">
    <property type="entry name" value="BTB DOMAIN-CONTAINING PROTEIN-RELATED"/>
    <property type="match status" value="1"/>
</dbReference>
<organism evidence="3 4">
    <name type="scientific">Tritrichomonas foetus</name>
    <dbReference type="NCBI Taxonomy" id="1144522"/>
    <lineage>
        <taxon>Eukaryota</taxon>
        <taxon>Metamonada</taxon>
        <taxon>Parabasalia</taxon>
        <taxon>Tritrichomonadida</taxon>
        <taxon>Tritrichomonadidae</taxon>
        <taxon>Tritrichomonas</taxon>
    </lineage>
</organism>
<feature type="compositionally biased region" description="Basic and acidic residues" evidence="1">
    <location>
        <begin position="435"/>
        <end position="452"/>
    </location>
</feature>
<dbReference type="Gene3D" id="3.30.710.10">
    <property type="entry name" value="Potassium Channel Kv1.1, Chain A"/>
    <property type="match status" value="1"/>
</dbReference>
<evidence type="ECO:0000313" key="4">
    <source>
        <dbReference type="Proteomes" id="UP000179807"/>
    </source>
</evidence>
<comment type="caution">
    <text evidence="3">The sequence shown here is derived from an EMBL/GenBank/DDBJ whole genome shotgun (WGS) entry which is preliminary data.</text>
</comment>
<evidence type="ECO:0000313" key="3">
    <source>
        <dbReference type="EMBL" id="OHT15994.1"/>
    </source>
</evidence>
<dbReference type="Proteomes" id="UP000179807">
    <property type="component" value="Unassembled WGS sequence"/>
</dbReference>
<dbReference type="GeneID" id="94848856"/>
<protein>
    <recommendedName>
        <fullName evidence="2">F5/8 type C domain-containing protein</fullName>
    </recommendedName>
</protein>
<sequence length="460" mass="53032">MKANQPILLSSKGLARLVNAPHSDMINITVGPVTYPVDNHIACYISPLITRMILSDPLLDKFHFSDTEEDQFYLILDLISGRPVWINDDNVDFLIRAGQIFENEELVELCLRFINEPIKITNVLSKIIRKQELKVDFSAEIEFAASHLFEFDDEVLKQLDVKILRSLLGCRTLQIRNESWLFSFVCSLITRFGDEYRCLLGYIMFEALGDKEMAQFINMISPEEIDGILWQSLTNRLLKNVSNVSQSPRTTKCFSILSSETESYQYTTNSFDGVFANLSKKYGNLCEKEIVTISSSGNISMPPNEIIDNSFGGYWYSTNVQNSWVMIDFGTKLRIKPNAYSLRTAHFNPCIVEHLKSWVLEGSIDAKHWSELDRQKNSQDLNGDFKYKTWPCKELEAFRYIRLKQTSKNHHNSHFLFLNNIELFGTLIVEKTKKDQNLRNETKNNNDKKSDSEDSVDSDE</sequence>
<dbReference type="AlphaFoldDB" id="A0A1J4KXT7"/>
<dbReference type="Pfam" id="PF00754">
    <property type="entry name" value="F5_F8_type_C"/>
    <property type="match status" value="1"/>
</dbReference>
<dbReference type="SUPFAM" id="SSF49785">
    <property type="entry name" value="Galactose-binding domain-like"/>
    <property type="match status" value="1"/>
</dbReference>
<dbReference type="InterPro" id="IPR008979">
    <property type="entry name" value="Galactose-bd-like_sf"/>
</dbReference>
<dbReference type="PANTHER" id="PTHR47457">
    <property type="entry name" value="OS05G0345500 PROTEIN"/>
    <property type="match status" value="1"/>
</dbReference>